<dbReference type="AlphaFoldDB" id="A0A512IV77"/>
<name>A0A512IV77_9HYPH</name>
<sequence>MLRRTQIRCAASQISVTPRADAPPGPLGETDTDLAMSKYLSSIAAAAVLALSTMTSAALAQGYGYGSTGAAASSLGFTASPPIALNSNVPIVAPPAAEPATTGSVARRDQAWTRLHRR</sequence>
<protein>
    <submittedName>
        <fullName evidence="2">Uncharacterized protein</fullName>
    </submittedName>
</protein>
<organism evidence="2 3">
    <name type="scientific">Methylobacterium haplocladii</name>
    <dbReference type="NCBI Taxonomy" id="1176176"/>
    <lineage>
        <taxon>Bacteria</taxon>
        <taxon>Pseudomonadati</taxon>
        <taxon>Pseudomonadota</taxon>
        <taxon>Alphaproteobacteria</taxon>
        <taxon>Hyphomicrobiales</taxon>
        <taxon>Methylobacteriaceae</taxon>
        <taxon>Methylobacterium</taxon>
    </lineage>
</organism>
<dbReference type="EMBL" id="BJZT01000046">
    <property type="protein sequence ID" value="GEP01622.1"/>
    <property type="molecule type" value="Genomic_DNA"/>
</dbReference>
<evidence type="ECO:0000313" key="2">
    <source>
        <dbReference type="EMBL" id="GEP01622.1"/>
    </source>
</evidence>
<reference evidence="2 3" key="1">
    <citation type="submission" date="2019-07" db="EMBL/GenBank/DDBJ databases">
        <title>Whole genome shotgun sequence of Methylobacterium haplocladii NBRC 107714.</title>
        <authorList>
            <person name="Hosoyama A."/>
            <person name="Uohara A."/>
            <person name="Ohji S."/>
            <person name="Ichikawa N."/>
        </authorList>
    </citation>
    <scope>NUCLEOTIDE SEQUENCE [LARGE SCALE GENOMIC DNA]</scope>
    <source>
        <strain evidence="2 3">NBRC 107714</strain>
    </source>
</reference>
<keyword evidence="3" id="KW-1185">Reference proteome</keyword>
<proteinExistence type="predicted"/>
<gene>
    <name evidence="2" type="ORF">MHA02_40090</name>
</gene>
<accession>A0A512IV77</accession>
<comment type="caution">
    <text evidence="2">The sequence shown here is derived from an EMBL/GenBank/DDBJ whole genome shotgun (WGS) entry which is preliminary data.</text>
</comment>
<dbReference type="Proteomes" id="UP000321258">
    <property type="component" value="Unassembled WGS sequence"/>
</dbReference>
<feature type="region of interest" description="Disordered" evidence="1">
    <location>
        <begin position="96"/>
        <end position="118"/>
    </location>
</feature>
<evidence type="ECO:0000256" key="1">
    <source>
        <dbReference type="SAM" id="MobiDB-lite"/>
    </source>
</evidence>
<evidence type="ECO:0000313" key="3">
    <source>
        <dbReference type="Proteomes" id="UP000321258"/>
    </source>
</evidence>